<keyword evidence="6 12" id="KW-0418">Kinase</keyword>
<dbReference type="PANTHER" id="PTHR45453">
    <property type="entry name" value="PHOSPHATE REGULON SENSOR PROTEIN PHOR"/>
    <property type="match status" value="1"/>
</dbReference>
<evidence type="ECO:0000256" key="1">
    <source>
        <dbReference type="ARBA" id="ARBA00000085"/>
    </source>
</evidence>
<evidence type="ECO:0000256" key="7">
    <source>
        <dbReference type="ARBA" id="ARBA00023012"/>
    </source>
</evidence>
<dbReference type="SUPFAM" id="SSF55874">
    <property type="entry name" value="ATPase domain of HSP90 chaperone/DNA topoisomerase II/histidine kinase"/>
    <property type="match status" value="1"/>
</dbReference>
<dbReference type="Gene3D" id="3.30.565.10">
    <property type="entry name" value="Histidine kinase-like ATPase, C-terminal domain"/>
    <property type="match status" value="1"/>
</dbReference>
<dbReference type="InterPro" id="IPR003594">
    <property type="entry name" value="HATPase_dom"/>
</dbReference>
<sequence>MRTAGERPANPWRAAPSAGLPGPKVTSGPPYDPSMSPLAAAALGVVLGLLAGAAVMVALLRRSAVPVAPAVEPHELDAVIGVLRSAAAIVGRHDELLAANPAAERTGLVRGTRIGLPAVLDAVRACRRDDQDGVLNVDVPGRLGRPGAQLAIRTVALGDERVFVVADDRGQALRAAESARDFMMNATHELKTPIGAISLLAEAVEGAADDPDAVAHFAGKISSEAGRLAALVRQILALSIIQGRPALASALPTDVDARVRDAIERCQTLADGREVSLTVSGQSGLTVFADPEQLGTAIVNLIQNAIQYSEVKARVVVTTKAVTDEGVDWVDIAVSDNGIGLSPDDAARVFERFFRADYARSRATGGTGLGLSIVQEIAEGHGGTISVWSKPGAGSTFTLRLPATKPGEEGQA</sequence>
<dbReference type="CDD" id="cd00075">
    <property type="entry name" value="HATPase"/>
    <property type="match status" value="1"/>
</dbReference>
<dbReference type="FunFam" id="3.30.565.10:FF:000006">
    <property type="entry name" value="Sensor histidine kinase WalK"/>
    <property type="match status" value="1"/>
</dbReference>
<evidence type="ECO:0000259" key="11">
    <source>
        <dbReference type="PROSITE" id="PS50109"/>
    </source>
</evidence>
<evidence type="ECO:0000256" key="3">
    <source>
        <dbReference type="ARBA" id="ARBA00012438"/>
    </source>
</evidence>
<dbReference type="Proteomes" id="UP000291933">
    <property type="component" value="Unassembled WGS sequence"/>
</dbReference>
<dbReference type="GO" id="GO:0004721">
    <property type="term" value="F:phosphoprotein phosphatase activity"/>
    <property type="evidence" value="ECO:0007669"/>
    <property type="project" value="TreeGrafter"/>
</dbReference>
<dbReference type="InterPro" id="IPR003661">
    <property type="entry name" value="HisK_dim/P_dom"/>
</dbReference>
<feature type="domain" description="Histidine kinase" evidence="11">
    <location>
        <begin position="185"/>
        <end position="405"/>
    </location>
</feature>
<evidence type="ECO:0000256" key="5">
    <source>
        <dbReference type="ARBA" id="ARBA00022679"/>
    </source>
</evidence>
<feature type="region of interest" description="Disordered" evidence="9">
    <location>
        <begin position="1"/>
        <end position="29"/>
    </location>
</feature>
<dbReference type="PANTHER" id="PTHR45453:SF1">
    <property type="entry name" value="PHOSPHATE REGULON SENSOR PROTEIN PHOR"/>
    <property type="match status" value="1"/>
</dbReference>
<dbReference type="Gene3D" id="1.10.287.130">
    <property type="match status" value="1"/>
</dbReference>
<organism evidence="12 13">
    <name type="scientific">Propioniciclava tarda</name>
    <dbReference type="NCBI Taxonomy" id="433330"/>
    <lineage>
        <taxon>Bacteria</taxon>
        <taxon>Bacillati</taxon>
        <taxon>Actinomycetota</taxon>
        <taxon>Actinomycetes</taxon>
        <taxon>Propionibacteriales</taxon>
        <taxon>Propionibacteriaceae</taxon>
        <taxon>Propioniciclava</taxon>
    </lineage>
</organism>
<dbReference type="InterPro" id="IPR036890">
    <property type="entry name" value="HATPase_C_sf"/>
</dbReference>
<dbReference type="EC" id="2.7.13.3" evidence="3"/>
<keyword evidence="7" id="KW-0902">Two-component regulatory system</keyword>
<dbReference type="Pfam" id="PF02518">
    <property type="entry name" value="HATPase_c"/>
    <property type="match status" value="1"/>
</dbReference>
<dbReference type="SUPFAM" id="SSF47384">
    <property type="entry name" value="Homodimeric domain of signal transducing histidine kinase"/>
    <property type="match status" value="1"/>
</dbReference>
<evidence type="ECO:0000256" key="6">
    <source>
        <dbReference type="ARBA" id="ARBA00022777"/>
    </source>
</evidence>
<dbReference type="InterPro" id="IPR005467">
    <property type="entry name" value="His_kinase_dom"/>
</dbReference>
<gene>
    <name evidence="12" type="ORF">ET996_09605</name>
</gene>
<dbReference type="PROSITE" id="PS50109">
    <property type="entry name" value="HIS_KIN"/>
    <property type="match status" value="1"/>
</dbReference>
<dbReference type="GO" id="GO:0000155">
    <property type="term" value="F:phosphorelay sensor kinase activity"/>
    <property type="evidence" value="ECO:0007669"/>
    <property type="project" value="InterPro"/>
</dbReference>
<dbReference type="PRINTS" id="PR00344">
    <property type="entry name" value="BCTRLSENSOR"/>
</dbReference>
<comment type="catalytic activity">
    <reaction evidence="1">
        <text>ATP + protein L-histidine = ADP + protein N-phospho-L-histidine.</text>
        <dbReference type="EC" id="2.7.13.3"/>
    </reaction>
</comment>
<dbReference type="GO" id="GO:0005886">
    <property type="term" value="C:plasma membrane"/>
    <property type="evidence" value="ECO:0007669"/>
    <property type="project" value="UniProtKB-SubCell"/>
</dbReference>
<evidence type="ECO:0000256" key="8">
    <source>
        <dbReference type="ARBA" id="ARBA00039401"/>
    </source>
</evidence>
<dbReference type="InterPro" id="IPR036097">
    <property type="entry name" value="HisK_dim/P_sf"/>
</dbReference>
<dbReference type="CDD" id="cd00082">
    <property type="entry name" value="HisKA"/>
    <property type="match status" value="1"/>
</dbReference>
<keyword evidence="5" id="KW-0808">Transferase</keyword>
<evidence type="ECO:0000313" key="12">
    <source>
        <dbReference type="EMBL" id="TBT94644.1"/>
    </source>
</evidence>
<evidence type="ECO:0000256" key="4">
    <source>
        <dbReference type="ARBA" id="ARBA00022553"/>
    </source>
</evidence>
<comment type="caution">
    <text evidence="12">The sequence shown here is derived from an EMBL/GenBank/DDBJ whole genome shotgun (WGS) entry which is preliminary data.</text>
</comment>
<comment type="subcellular location">
    <subcellularLocation>
        <location evidence="2">Cell membrane</location>
    </subcellularLocation>
</comment>
<keyword evidence="13" id="KW-1185">Reference proteome</keyword>
<proteinExistence type="predicted"/>
<dbReference type="Pfam" id="PF00512">
    <property type="entry name" value="HisKA"/>
    <property type="match status" value="1"/>
</dbReference>
<keyword evidence="4" id="KW-0597">Phosphoprotein</keyword>
<evidence type="ECO:0000256" key="2">
    <source>
        <dbReference type="ARBA" id="ARBA00004236"/>
    </source>
</evidence>
<keyword evidence="10" id="KW-0472">Membrane</keyword>
<dbReference type="InterPro" id="IPR004358">
    <property type="entry name" value="Sig_transdc_His_kin-like_C"/>
</dbReference>
<evidence type="ECO:0000313" key="13">
    <source>
        <dbReference type="Proteomes" id="UP000291933"/>
    </source>
</evidence>
<name>A0A4Q9KJZ8_PROTD</name>
<dbReference type="InterPro" id="IPR050351">
    <property type="entry name" value="BphY/WalK/GraS-like"/>
</dbReference>
<dbReference type="SMART" id="SM00388">
    <property type="entry name" value="HisKA"/>
    <property type="match status" value="1"/>
</dbReference>
<dbReference type="SMART" id="SM00387">
    <property type="entry name" value="HATPase_c"/>
    <property type="match status" value="1"/>
</dbReference>
<evidence type="ECO:0000256" key="9">
    <source>
        <dbReference type="SAM" id="MobiDB-lite"/>
    </source>
</evidence>
<protein>
    <recommendedName>
        <fullName evidence="8">Sensor-like histidine kinase SenX3</fullName>
        <ecNumber evidence="3">2.7.13.3</ecNumber>
    </recommendedName>
</protein>
<evidence type="ECO:0000256" key="10">
    <source>
        <dbReference type="SAM" id="Phobius"/>
    </source>
</evidence>
<dbReference type="AlphaFoldDB" id="A0A4Q9KJZ8"/>
<feature type="transmembrane region" description="Helical" evidence="10">
    <location>
        <begin position="38"/>
        <end position="60"/>
    </location>
</feature>
<dbReference type="OrthoDB" id="9813151at2"/>
<dbReference type="GO" id="GO:0016036">
    <property type="term" value="P:cellular response to phosphate starvation"/>
    <property type="evidence" value="ECO:0007669"/>
    <property type="project" value="TreeGrafter"/>
</dbReference>
<keyword evidence="10" id="KW-0812">Transmembrane</keyword>
<accession>A0A4Q9KJZ8</accession>
<keyword evidence="10" id="KW-1133">Transmembrane helix</keyword>
<reference evidence="12 13" key="1">
    <citation type="submission" date="2019-01" db="EMBL/GenBank/DDBJ databases">
        <title>Lactibacter flavus gen. nov., sp. nov., a novel bacterium of the family Propionibacteriaceae isolated from raw milk and dairy products.</title>
        <authorList>
            <person name="Huptas C."/>
            <person name="Wenning M."/>
            <person name="Breitenwieser F."/>
            <person name="Doll E."/>
            <person name="Von Neubeck M."/>
            <person name="Busse H.-J."/>
            <person name="Scherer S."/>
        </authorList>
    </citation>
    <scope>NUCLEOTIDE SEQUENCE [LARGE SCALE GENOMIC DNA]</scope>
    <source>
        <strain evidence="13">DSM 22130 / JCM 15804 / WR061</strain>
    </source>
</reference>
<dbReference type="EMBL" id="SDMR01000011">
    <property type="protein sequence ID" value="TBT94644.1"/>
    <property type="molecule type" value="Genomic_DNA"/>
</dbReference>